<evidence type="ECO:0000313" key="1">
    <source>
        <dbReference type="EMBL" id="GLI28165.1"/>
    </source>
</evidence>
<dbReference type="AlphaFoldDB" id="A0A9W6CXJ5"/>
<gene>
    <name evidence="1" type="ORF">ARHIZOSPH14_24070</name>
</gene>
<sequence>MRESFAGKEKGHRLHDDALVLARMAQRAHAVLRTAVPQVELHAVIRGMDAAYVDHWHLPTSHSIRQGFRLTHAREAGAPRRADSASRHEVFTMRARARTAQPLMRTIE</sequence>
<comment type="caution">
    <text evidence="1">The sequence shown here is derived from an EMBL/GenBank/DDBJ whole genome shotgun (WGS) entry which is preliminary data.</text>
</comment>
<keyword evidence="2" id="KW-1185">Reference proteome</keyword>
<name>A0A9W6CXJ5_9MICO</name>
<evidence type="ECO:0000313" key="2">
    <source>
        <dbReference type="Proteomes" id="UP001144396"/>
    </source>
</evidence>
<protein>
    <submittedName>
        <fullName evidence="1">Uncharacterized protein</fullName>
    </submittedName>
</protein>
<accession>A0A9W6CXJ5</accession>
<reference evidence="1" key="1">
    <citation type="submission" date="2022-12" db="EMBL/GenBank/DDBJ databases">
        <title>Reference genome sequencing for broad-spectrum identification of bacterial and archaeal isolates by mass spectrometry.</title>
        <authorList>
            <person name="Sekiguchi Y."/>
            <person name="Tourlousse D.M."/>
        </authorList>
    </citation>
    <scope>NUCLEOTIDE SEQUENCE</scope>
    <source>
        <strain evidence="1">14</strain>
    </source>
</reference>
<proteinExistence type="predicted"/>
<dbReference type="Proteomes" id="UP001144396">
    <property type="component" value="Unassembled WGS sequence"/>
</dbReference>
<dbReference type="EMBL" id="BSDP01000001">
    <property type="protein sequence ID" value="GLI28165.1"/>
    <property type="molecule type" value="Genomic_DNA"/>
</dbReference>
<organism evidence="1 2">
    <name type="scientific">Agromyces rhizosphaerae</name>
    <dbReference type="NCBI Taxonomy" id="88374"/>
    <lineage>
        <taxon>Bacteria</taxon>
        <taxon>Bacillati</taxon>
        <taxon>Actinomycetota</taxon>
        <taxon>Actinomycetes</taxon>
        <taxon>Micrococcales</taxon>
        <taxon>Microbacteriaceae</taxon>
        <taxon>Agromyces</taxon>
    </lineage>
</organism>